<dbReference type="Proteomes" id="UP000008467">
    <property type="component" value="Chromosome"/>
</dbReference>
<dbReference type="RefSeq" id="WP_013658252.1">
    <property type="nucleotide sequence ID" value="NC_015275.1"/>
</dbReference>
<proteinExistence type="predicted"/>
<keyword evidence="2" id="KW-1185">Reference proteome</keyword>
<name>F2JQJ0_CELLD</name>
<sequence>MEQYLIKNTTKEQREKIVKDALGYSDLGCEDGGGRYGYDFYEPYINGEKELSELNQAFRATYVSESKERPSSGCSYYK</sequence>
<protein>
    <recommendedName>
        <fullName evidence="3">Purine biosynthesis protein PurH</fullName>
    </recommendedName>
</protein>
<dbReference type="HOGENOM" id="CLU_177812_0_1_9"/>
<evidence type="ECO:0000313" key="1">
    <source>
        <dbReference type="EMBL" id="ADZ84974.1"/>
    </source>
</evidence>
<evidence type="ECO:0008006" key="3">
    <source>
        <dbReference type="Google" id="ProtNLM"/>
    </source>
</evidence>
<evidence type="ECO:0000313" key="2">
    <source>
        <dbReference type="Proteomes" id="UP000008467"/>
    </source>
</evidence>
<accession>F2JQJ0</accession>
<reference evidence="1 2" key="1">
    <citation type="journal article" date="2011" name="J. Bacteriol.">
        <title>Complete genome sequence of the cellulose-degrading bacterium Cellulosilyticum lentocellum.</title>
        <authorList>
            <consortium name="US DOE Joint Genome Institute"/>
            <person name="Miller D.A."/>
            <person name="Suen G."/>
            <person name="Bruce D."/>
            <person name="Copeland A."/>
            <person name="Cheng J.F."/>
            <person name="Detter C."/>
            <person name="Goodwin L.A."/>
            <person name="Han C.S."/>
            <person name="Hauser L.J."/>
            <person name="Land M.L."/>
            <person name="Lapidus A."/>
            <person name="Lucas S."/>
            <person name="Meincke L."/>
            <person name="Pitluck S."/>
            <person name="Tapia R."/>
            <person name="Teshima H."/>
            <person name="Woyke T."/>
            <person name="Fox B.G."/>
            <person name="Angert E.R."/>
            <person name="Currie C.R."/>
        </authorList>
    </citation>
    <scope>NUCLEOTIDE SEQUENCE [LARGE SCALE GENOMIC DNA]</scope>
    <source>
        <strain evidence="2">ATCC 49066 / DSM 5427 / NCIMB 11756 / RHM5</strain>
    </source>
</reference>
<gene>
    <name evidence="1" type="ordered locus">Clole_3282</name>
</gene>
<dbReference type="KEGG" id="cle:Clole_3282"/>
<dbReference type="eggNOG" id="ENOG5033GQA">
    <property type="taxonomic scope" value="Bacteria"/>
</dbReference>
<dbReference type="STRING" id="642492.Clole_3282"/>
<dbReference type="EMBL" id="CP002582">
    <property type="protein sequence ID" value="ADZ84974.1"/>
    <property type="molecule type" value="Genomic_DNA"/>
</dbReference>
<dbReference type="AlphaFoldDB" id="F2JQJ0"/>
<organism evidence="1 2">
    <name type="scientific">Cellulosilyticum lentocellum (strain ATCC 49066 / DSM 5427 / NCIMB 11756 / RHM5)</name>
    <name type="common">Clostridium lentocellum</name>
    <dbReference type="NCBI Taxonomy" id="642492"/>
    <lineage>
        <taxon>Bacteria</taxon>
        <taxon>Bacillati</taxon>
        <taxon>Bacillota</taxon>
        <taxon>Clostridia</taxon>
        <taxon>Lachnospirales</taxon>
        <taxon>Cellulosilyticaceae</taxon>
        <taxon>Cellulosilyticum</taxon>
    </lineage>
</organism>